<dbReference type="EMBL" id="QBMC01000142">
    <property type="protein sequence ID" value="PZO12669.1"/>
    <property type="molecule type" value="Genomic_DNA"/>
</dbReference>
<proteinExistence type="predicted"/>
<reference evidence="1 2" key="2">
    <citation type="submission" date="2018-06" db="EMBL/GenBank/DDBJ databases">
        <title>Metagenomic assembly of (sub)arctic Cyanobacteria and their associated microbiome from non-axenic cultures.</title>
        <authorList>
            <person name="Baurain D."/>
        </authorList>
    </citation>
    <scope>NUCLEOTIDE SEQUENCE [LARGE SCALE GENOMIC DNA]</scope>
    <source>
        <strain evidence="1">ULC129bin1</strain>
    </source>
</reference>
<reference evidence="2" key="1">
    <citation type="submission" date="2018-04" db="EMBL/GenBank/DDBJ databases">
        <authorList>
            <person name="Cornet L."/>
        </authorList>
    </citation>
    <scope>NUCLEOTIDE SEQUENCE [LARGE SCALE GENOMIC DNA]</scope>
</reference>
<name>A0A2W4U629_9CYAN</name>
<accession>A0A2W4U629</accession>
<sequence>MAELFDSAISPRFYQGSTAMKMLLVGLAIAAAAIGGGVGYTAMQTTSLPDWYSQAQSDQKTDRLEGSDAVVIEPVNAAPGDTVISSGELDQMVTDALASQPYTAPLLEVAKGVNTSITKGRIESGLVMNLSEIPLESLPVEGQQAVEQLTQKFPILANRDVYIGLEGRPEVVDGALSLDDTHLKIGQMKLPIGSIASQLGLSQAEIEGQLGALLQQQGIAPEAVQIVDGQLVLTGLSQ</sequence>
<evidence type="ECO:0000313" key="2">
    <source>
        <dbReference type="Proteomes" id="UP000249354"/>
    </source>
</evidence>
<gene>
    <name evidence="1" type="ORF">DCF25_17235</name>
</gene>
<protein>
    <submittedName>
        <fullName evidence="1">Uncharacterized protein</fullName>
    </submittedName>
</protein>
<comment type="caution">
    <text evidence="1">The sequence shown here is derived from an EMBL/GenBank/DDBJ whole genome shotgun (WGS) entry which is preliminary data.</text>
</comment>
<organism evidence="1 2">
    <name type="scientific">Leptolyngbya foveolarum</name>
    <dbReference type="NCBI Taxonomy" id="47253"/>
    <lineage>
        <taxon>Bacteria</taxon>
        <taxon>Bacillati</taxon>
        <taxon>Cyanobacteriota</taxon>
        <taxon>Cyanophyceae</taxon>
        <taxon>Leptolyngbyales</taxon>
        <taxon>Leptolyngbyaceae</taxon>
        <taxon>Leptolyngbya group</taxon>
        <taxon>Leptolyngbya</taxon>
    </lineage>
</organism>
<evidence type="ECO:0000313" key="1">
    <source>
        <dbReference type="EMBL" id="PZO12669.1"/>
    </source>
</evidence>
<dbReference type="AlphaFoldDB" id="A0A2W4U629"/>
<dbReference type="Proteomes" id="UP000249354">
    <property type="component" value="Unassembled WGS sequence"/>
</dbReference>